<evidence type="ECO:0000313" key="2">
    <source>
        <dbReference type="Proteomes" id="UP000604383"/>
    </source>
</evidence>
<protein>
    <submittedName>
        <fullName evidence="1">Uncharacterized protein</fullName>
    </submittedName>
</protein>
<name>A0AB36B8M1_CLOIN</name>
<accession>A0AB36B8M1</accession>
<organism evidence="1 2">
    <name type="scientific">Clostridium innocuum</name>
    <dbReference type="NCBI Taxonomy" id="1522"/>
    <lineage>
        <taxon>Bacteria</taxon>
        <taxon>Bacillati</taxon>
        <taxon>Bacillota</taxon>
        <taxon>Clostridia</taxon>
        <taxon>Eubacteriales</taxon>
        <taxon>Clostridiaceae</taxon>
        <taxon>Clostridium</taxon>
    </lineage>
</organism>
<evidence type="ECO:0000313" key="1">
    <source>
        <dbReference type="EMBL" id="MZH56884.1"/>
    </source>
</evidence>
<dbReference type="RefSeq" id="WP_002607799.1">
    <property type="nucleotide sequence ID" value="NZ_JAHOLM010000014.1"/>
</dbReference>
<sequence>MSNEHDWLSKCVKEIDVTDVGEKYYSLLDTVCGKGSIVKDILEEKDEIDLDIDITDDFFDIDK</sequence>
<gene>
    <name evidence="1" type="ORF">GT664_14300</name>
</gene>
<dbReference type="AlphaFoldDB" id="A0AB36B8M1"/>
<comment type="caution">
    <text evidence="1">The sequence shown here is derived from an EMBL/GenBank/DDBJ whole genome shotgun (WGS) entry which is preliminary data.</text>
</comment>
<dbReference type="Proteomes" id="UP000604383">
    <property type="component" value="Unassembled WGS sequence"/>
</dbReference>
<reference evidence="1" key="1">
    <citation type="journal article" date="2019" name="Nat. Med.">
        <title>A library of human gut bacterial isolates paired with longitudinal multiomics data enables mechanistic microbiome research.</title>
        <authorList>
            <person name="Poyet M."/>
            <person name="Groussin M."/>
            <person name="Gibbons S.M."/>
            <person name="Avila-Pacheco J."/>
            <person name="Jiang X."/>
            <person name="Kearney S.M."/>
            <person name="Perrotta A.R."/>
            <person name="Berdy B."/>
            <person name="Zhao S."/>
            <person name="Lieberman T.D."/>
            <person name="Swanson P.K."/>
            <person name="Smith M."/>
            <person name="Roesemann S."/>
            <person name="Alexander J.E."/>
            <person name="Rich S.A."/>
            <person name="Livny J."/>
            <person name="Vlamakis H."/>
            <person name="Clish C."/>
            <person name="Bullock K."/>
            <person name="Deik A."/>
            <person name="Scott J."/>
            <person name="Pierce K.A."/>
            <person name="Xavier R.J."/>
            <person name="Alm E.J."/>
        </authorList>
    </citation>
    <scope>NUCLEOTIDE SEQUENCE</scope>
    <source>
        <strain evidence="1">BIOML-A12</strain>
    </source>
</reference>
<dbReference type="EMBL" id="WWTN01000025">
    <property type="protein sequence ID" value="MZH56884.1"/>
    <property type="molecule type" value="Genomic_DNA"/>
</dbReference>
<proteinExistence type="predicted"/>